<feature type="region of interest" description="Disordered" evidence="5">
    <location>
        <begin position="578"/>
        <end position="602"/>
    </location>
</feature>
<dbReference type="GO" id="GO:0003677">
    <property type="term" value="F:DNA binding"/>
    <property type="evidence" value="ECO:0007669"/>
    <property type="project" value="UniProtKB-KW"/>
</dbReference>
<evidence type="ECO:0000256" key="1">
    <source>
        <dbReference type="ARBA" id="ARBA00023015"/>
    </source>
</evidence>
<dbReference type="GeneID" id="63731063"/>
<name>A0A1L9PEP2_ASPVE</name>
<evidence type="ECO:0000256" key="3">
    <source>
        <dbReference type="ARBA" id="ARBA00023163"/>
    </source>
</evidence>
<feature type="region of interest" description="Disordered" evidence="5">
    <location>
        <begin position="53"/>
        <end position="107"/>
    </location>
</feature>
<dbReference type="PANTHER" id="PTHR38791">
    <property type="entry name" value="ZN(II)2CYS6 TRANSCRIPTION FACTOR (EUROFUNG)-RELATED-RELATED"/>
    <property type="match status" value="1"/>
</dbReference>
<dbReference type="GO" id="GO:0008270">
    <property type="term" value="F:zinc ion binding"/>
    <property type="evidence" value="ECO:0007669"/>
    <property type="project" value="InterPro"/>
</dbReference>
<dbReference type="RefSeq" id="XP_040665721.1">
    <property type="nucleotide sequence ID" value="XM_040815552.1"/>
</dbReference>
<keyword evidence="8" id="KW-1185">Reference proteome</keyword>
<dbReference type="Gene3D" id="4.10.240.10">
    <property type="entry name" value="Zn(2)-C6 fungal-type DNA-binding domain"/>
    <property type="match status" value="1"/>
</dbReference>
<dbReference type="EMBL" id="KV878127">
    <property type="protein sequence ID" value="OJI99958.1"/>
    <property type="molecule type" value="Genomic_DNA"/>
</dbReference>
<dbReference type="InterPro" id="IPR001138">
    <property type="entry name" value="Zn2Cys6_DnaBD"/>
</dbReference>
<evidence type="ECO:0000256" key="5">
    <source>
        <dbReference type="SAM" id="MobiDB-lite"/>
    </source>
</evidence>
<dbReference type="PROSITE" id="PS50048">
    <property type="entry name" value="ZN2_CY6_FUNGAL_2"/>
    <property type="match status" value="1"/>
</dbReference>
<keyword evidence="4" id="KW-0539">Nucleus</keyword>
<protein>
    <recommendedName>
        <fullName evidence="6">Zn(2)-C6 fungal-type domain-containing protein</fullName>
    </recommendedName>
</protein>
<evidence type="ECO:0000313" key="7">
    <source>
        <dbReference type="EMBL" id="OJI99958.1"/>
    </source>
</evidence>
<dbReference type="InterPro" id="IPR053175">
    <property type="entry name" value="DHMBA_Reg_Transcription_Factor"/>
</dbReference>
<dbReference type="Pfam" id="PF00172">
    <property type="entry name" value="Zn_clus"/>
    <property type="match status" value="1"/>
</dbReference>
<dbReference type="CDD" id="cd00067">
    <property type="entry name" value="GAL4"/>
    <property type="match status" value="1"/>
</dbReference>
<evidence type="ECO:0000256" key="4">
    <source>
        <dbReference type="ARBA" id="ARBA00023242"/>
    </source>
</evidence>
<organism evidence="7 8">
    <name type="scientific">Aspergillus versicolor CBS 583.65</name>
    <dbReference type="NCBI Taxonomy" id="1036611"/>
    <lineage>
        <taxon>Eukaryota</taxon>
        <taxon>Fungi</taxon>
        <taxon>Dikarya</taxon>
        <taxon>Ascomycota</taxon>
        <taxon>Pezizomycotina</taxon>
        <taxon>Eurotiomycetes</taxon>
        <taxon>Eurotiomycetidae</taxon>
        <taxon>Eurotiales</taxon>
        <taxon>Aspergillaceae</taxon>
        <taxon>Aspergillus</taxon>
        <taxon>Aspergillus subgen. Nidulantes</taxon>
    </lineage>
</organism>
<keyword evidence="2" id="KW-0238">DNA-binding</keyword>
<keyword evidence="1" id="KW-0805">Transcription regulation</keyword>
<feature type="compositionally biased region" description="Low complexity" evidence="5">
    <location>
        <begin position="75"/>
        <end position="91"/>
    </location>
</feature>
<keyword evidence="3" id="KW-0804">Transcription</keyword>
<feature type="domain" description="Zn(2)-C6 fungal-type" evidence="6">
    <location>
        <begin position="4"/>
        <end position="32"/>
    </location>
</feature>
<reference evidence="8" key="1">
    <citation type="journal article" date="2017" name="Genome Biol.">
        <title>Comparative genomics reveals high biological diversity and specific adaptations in the industrially and medically important fungal genus Aspergillus.</title>
        <authorList>
            <person name="de Vries R.P."/>
            <person name="Riley R."/>
            <person name="Wiebenga A."/>
            <person name="Aguilar-Osorio G."/>
            <person name="Amillis S."/>
            <person name="Uchima C.A."/>
            <person name="Anderluh G."/>
            <person name="Asadollahi M."/>
            <person name="Askin M."/>
            <person name="Barry K."/>
            <person name="Battaglia E."/>
            <person name="Bayram O."/>
            <person name="Benocci T."/>
            <person name="Braus-Stromeyer S.A."/>
            <person name="Caldana C."/>
            <person name="Canovas D."/>
            <person name="Cerqueira G.C."/>
            <person name="Chen F."/>
            <person name="Chen W."/>
            <person name="Choi C."/>
            <person name="Clum A."/>
            <person name="Dos Santos R.A."/>
            <person name="Damasio A.R."/>
            <person name="Diallinas G."/>
            <person name="Emri T."/>
            <person name="Fekete E."/>
            <person name="Flipphi M."/>
            <person name="Freyberg S."/>
            <person name="Gallo A."/>
            <person name="Gournas C."/>
            <person name="Habgood R."/>
            <person name="Hainaut M."/>
            <person name="Harispe M.L."/>
            <person name="Henrissat B."/>
            <person name="Hilden K.S."/>
            <person name="Hope R."/>
            <person name="Hossain A."/>
            <person name="Karabika E."/>
            <person name="Karaffa L."/>
            <person name="Karanyi Z."/>
            <person name="Krasevec N."/>
            <person name="Kuo A."/>
            <person name="Kusch H."/>
            <person name="LaButti K."/>
            <person name="Lagendijk E.L."/>
            <person name="Lapidus A."/>
            <person name="Levasseur A."/>
            <person name="Lindquist E."/>
            <person name="Lipzen A."/>
            <person name="Logrieco A.F."/>
            <person name="MacCabe A."/>
            <person name="Maekelae M.R."/>
            <person name="Malavazi I."/>
            <person name="Melin P."/>
            <person name="Meyer V."/>
            <person name="Mielnichuk N."/>
            <person name="Miskei M."/>
            <person name="Molnar A.P."/>
            <person name="Mule G."/>
            <person name="Ngan C.Y."/>
            <person name="Orejas M."/>
            <person name="Orosz E."/>
            <person name="Ouedraogo J.P."/>
            <person name="Overkamp K.M."/>
            <person name="Park H.-S."/>
            <person name="Perrone G."/>
            <person name="Piumi F."/>
            <person name="Punt P.J."/>
            <person name="Ram A.F."/>
            <person name="Ramon A."/>
            <person name="Rauscher S."/>
            <person name="Record E."/>
            <person name="Riano-Pachon D.M."/>
            <person name="Robert V."/>
            <person name="Roehrig J."/>
            <person name="Ruller R."/>
            <person name="Salamov A."/>
            <person name="Salih N.S."/>
            <person name="Samson R.A."/>
            <person name="Sandor E."/>
            <person name="Sanguinetti M."/>
            <person name="Schuetze T."/>
            <person name="Sepcic K."/>
            <person name="Shelest E."/>
            <person name="Sherlock G."/>
            <person name="Sophianopoulou V."/>
            <person name="Squina F.M."/>
            <person name="Sun H."/>
            <person name="Susca A."/>
            <person name="Todd R.B."/>
            <person name="Tsang A."/>
            <person name="Unkles S.E."/>
            <person name="van de Wiele N."/>
            <person name="van Rossen-Uffink D."/>
            <person name="Oliveira J.V."/>
            <person name="Vesth T.C."/>
            <person name="Visser J."/>
            <person name="Yu J.-H."/>
            <person name="Zhou M."/>
            <person name="Andersen M.R."/>
            <person name="Archer D.B."/>
            <person name="Baker S.E."/>
            <person name="Benoit I."/>
            <person name="Brakhage A.A."/>
            <person name="Braus G.H."/>
            <person name="Fischer R."/>
            <person name="Frisvad J.C."/>
            <person name="Goldman G.H."/>
            <person name="Houbraken J."/>
            <person name="Oakley B."/>
            <person name="Pocsi I."/>
            <person name="Scazzocchio C."/>
            <person name="Seiboth B."/>
            <person name="vanKuyk P.A."/>
            <person name="Wortman J."/>
            <person name="Dyer P.S."/>
            <person name="Grigoriev I.V."/>
        </authorList>
    </citation>
    <scope>NUCLEOTIDE SEQUENCE [LARGE SCALE GENOMIC DNA]</scope>
    <source>
        <strain evidence="8">CBS 583.65</strain>
    </source>
</reference>
<dbReference type="PROSITE" id="PS00463">
    <property type="entry name" value="ZN2_CY6_FUNGAL_1"/>
    <property type="match status" value="1"/>
</dbReference>
<feature type="region of interest" description="Disordered" evidence="5">
    <location>
        <begin position="203"/>
        <end position="229"/>
    </location>
</feature>
<dbReference type="VEuPathDB" id="FungiDB:ASPVEDRAFT_60775"/>
<dbReference type="Pfam" id="PF11951">
    <property type="entry name" value="Fungal_trans_2"/>
    <property type="match status" value="1"/>
</dbReference>
<gene>
    <name evidence="7" type="ORF">ASPVEDRAFT_60775</name>
</gene>
<dbReference type="SUPFAM" id="SSF57701">
    <property type="entry name" value="Zn2/Cys6 DNA-binding domain"/>
    <property type="match status" value="1"/>
</dbReference>
<dbReference type="InterPro" id="IPR036864">
    <property type="entry name" value="Zn2-C6_fun-type_DNA-bd_sf"/>
</dbReference>
<dbReference type="STRING" id="1036611.A0A1L9PEP2"/>
<evidence type="ECO:0000256" key="2">
    <source>
        <dbReference type="ARBA" id="ARBA00023125"/>
    </source>
</evidence>
<proteinExistence type="predicted"/>
<sequence length="635" mass="70428">MSKGCYTCRRRRIICDNGLPTCRKCRDAGKECLGYQKPLVWVKGGVASRGKMMGRSFGDGKQKAPDAHQDHAGLDQSAAAAASLPSDVDSSFSNNPQHPPDDDDVASAQDTSLGAIVPANPMLPTPWVLVDPLFQDCSQLSRFYINHFHQNLAGYLSLYSDVRNPFRDLIPLVSNSPVISHSLAAMGALHYVISANGDTSPMPWSGETLLTNNKPSPPEEAGPAELNSLSQRSSPRIYEQFLGFKQRALQQLSRDISDPVLRNDNKTLTAIMILALMDAIESGHGAWKYHLEGAKKLLQSREHDKPSKTQTILNWLDDFAADGCLVIQLMGATLARPGTLSKPFYCSDMGASVLKRLEETSWVGCPAYLLEVIFFVHAFFDLDLSNDPSSQPRTVFPSRYLPGGSNPLQYPESLPKHIQAFDPIAWAESLQSYHFLPDLSMRITLATIYKAAVYLYATRVLSRPRPGATSISTTIGLPPDHAEVATFLINQLSLIPSSDPHFKCLIWPSFIAGAECRTPAQRPVMLEILRKLYFHLISVNVRNAAWVLTMMWRKRDLRREERSKFRANLDNGSIDSLAATSRSPSITTTPTTTTGTATTPSITSPISPGDEFYYDDDDFDWVQELDDSRIDWLFI</sequence>
<accession>A0A1L9PEP2</accession>
<evidence type="ECO:0000259" key="6">
    <source>
        <dbReference type="PROSITE" id="PS50048"/>
    </source>
</evidence>
<dbReference type="PANTHER" id="PTHR38791:SF11">
    <property type="entry name" value="ZN(II)2CYS6 TRANSCRIPTION FACTOR (EUROFUNG)"/>
    <property type="match status" value="1"/>
</dbReference>
<dbReference type="InterPro" id="IPR021858">
    <property type="entry name" value="Fun_TF"/>
</dbReference>
<dbReference type="GO" id="GO:0000981">
    <property type="term" value="F:DNA-binding transcription factor activity, RNA polymerase II-specific"/>
    <property type="evidence" value="ECO:0007669"/>
    <property type="project" value="InterPro"/>
</dbReference>
<dbReference type="Proteomes" id="UP000184073">
    <property type="component" value="Unassembled WGS sequence"/>
</dbReference>
<dbReference type="AlphaFoldDB" id="A0A1L9PEP2"/>
<evidence type="ECO:0000313" key="8">
    <source>
        <dbReference type="Proteomes" id="UP000184073"/>
    </source>
</evidence>
<dbReference type="SMART" id="SM00066">
    <property type="entry name" value="GAL4"/>
    <property type="match status" value="1"/>
</dbReference>
<feature type="compositionally biased region" description="Basic and acidic residues" evidence="5">
    <location>
        <begin position="58"/>
        <end position="73"/>
    </location>
</feature>
<dbReference type="OrthoDB" id="5380854at2759"/>